<dbReference type="PANTHER" id="PTHR33827">
    <property type="entry name" value="PROTEIN SAWADEE HOMEODOMAIN HOMOLOG 2"/>
    <property type="match status" value="1"/>
</dbReference>
<reference evidence="2 3" key="1">
    <citation type="submission" date="2017-07" db="EMBL/GenBank/DDBJ databases">
        <title>An improved, manually edited Actinidia chinensis var. chinensis (kiwifruit) genome highlights the challenges associated with draft genomes and gene prediction in plants.</title>
        <authorList>
            <person name="Pilkington S."/>
            <person name="Crowhurst R."/>
            <person name="Hilario E."/>
            <person name="Nardozza S."/>
            <person name="Fraser L."/>
            <person name="Peng Y."/>
            <person name="Gunaseelan K."/>
            <person name="Simpson R."/>
            <person name="Tahir J."/>
            <person name="Deroles S."/>
            <person name="Templeton K."/>
            <person name="Luo Z."/>
            <person name="Davy M."/>
            <person name="Cheng C."/>
            <person name="Mcneilage M."/>
            <person name="Scaglione D."/>
            <person name="Liu Y."/>
            <person name="Zhang Q."/>
            <person name="Datson P."/>
            <person name="De Silva N."/>
            <person name="Gardiner S."/>
            <person name="Bassett H."/>
            <person name="Chagne D."/>
            <person name="Mccallum J."/>
            <person name="Dzierzon H."/>
            <person name="Deng C."/>
            <person name="Wang Y.-Y."/>
            <person name="Barron N."/>
            <person name="Manako K."/>
            <person name="Bowen J."/>
            <person name="Foster T."/>
            <person name="Erridge Z."/>
            <person name="Tiffin H."/>
            <person name="Waite C."/>
            <person name="Davies K."/>
            <person name="Grierson E."/>
            <person name="Laing W."/>
            <person name="Kirk R."/>
            <person name="Chen X."/>
            <person name="Wood M."/>
            <person name="Montefiori M."/>
            <person name="Brummell D."/>
            <person name="Schwinn K."/>
            <person name="Catanach A."/>
            <person name="Fullerton C."/>
            <person name="Li D."/>
            <person name="Meiyalaghan S."/>
            <person name="Nieuwenhuizen N."/>
            <person name="Read N."/>
            <person name="Prakash R."/>
            <person name="Hunter D."/>
            <person name="Zhang H."/>
            <person name="Mckenzie M."/>
            <person name="Knabel M."/>
            <person name="Harris A."/>
            <person name="Allan A."/>
            <person name="Chen A."/>
            <person name="Janssen B."/>
            <person name="Plunkett B."/>
            <person name="Dwamena C."/>
            <person name="Voogd C."/>
            <person name="Leif D."/>
            <person name="Lafferty D."/>
            <person name="Souleyre E."/>
            <person name="Varkonyi-Gasic E."/>
            <person name="Gambi F."/>
            <person name="Hanley J."/>
            <person name="Yao J.-L."/>
            <person name="Cheung J."/>
            <person name="David K."/>
            <person name="Warren B."/>
            <person name="Marsh K."/>
            <person name="Snowden K."/>
            <person name="Lin-Wang K."/>
            <person name="Brian L."/>
            <person name="Martinez-Sanchez M."/>
            <person name="Wang M."/>
            <person name="Ileperuma N."/>
            <person name="Macnee N."/>
            <person name="Campin R."/>
            <person name="Mcatee P."/>
            <person name="Drummond R."/>
            <person name="Espley R."/>
            <person name="Ireland H."/>
            <person name="Wu R."/>
            <person name="Atkinson R."/>
            <person name="Karunairetnam S."/>
            <person name="Bulley S."/>
            <person name="Chunkath S."/>
            <person name="Hanley Z."/>
            <person name="Storey R."/>
            <person name="Thrimawithana A."/>
            <person name="Thomson S."/>
            <person name="David C."/>
            <person name="Testolin R."/>
        </authorList>
    </citation>
    <scope>NUCLEOTIDE SEQUENCE [LARGE SCALE GENOMIC DNA]</scope>
    <source>
        <strain evidence="3">cv. Red5</strain>
        <tissue evidence="2">Young leaf</tissue>
    </source>
</reference>
<dbReference type="InParanoid" id="A0A2R6PV94"/>
<dbReference type="OMA" id="ECHRVEV"/>
<organism evidence="2 3">
    <name type="scientific">Actinidia chinensis var. chinensis</name>
    <name type="common">Chinese soft-hair kiwi</name>
    <dbReference type="NCBI Taxonomy" id="1590841"/>
    <lineage>
        <taxon>Eukaryota</taxon>
        <taxon>Viridiplantae</taxon>
        <taxon>Streptophyta</taxon>
        <taxon>Embryophyta</taxon>
        <taxon>Tracheophyta</taxon>
        <taxon>Spermatophyta</taxon>
        <taxon>Magnoliopsida</taxon>
        <taxon>eudicotyledons</taxon>
        <taxon>Gunneridae</taxon>
        <taxon>Pentapetalae</taxon>
        <taxon>asterids</taxon>
        <taxon>Ericales</taxon>
        <taxon>Actinidiaceae</taxon>
        <taxon>Actinidia</taxon>
    </lineage>
</organism>
<dbReference type="FunCoup" id="A0A2R6PV94">
    <property type="interactions" value="1302"/>
</dbReference>
<keyword evidence="3" id="KW-1185">Reference proteome</keyword>
<evidence type="ECO:0000313" key="3">
    <source>
        <dbReference type="Proteomes" id="UP000241394"/>
    </source>
</evidence>
<dbReference type="OrthoDB" id="1885884at2759"/>
<dbReference type="Gene3D" id="2.40.50.40">
    <property type="match status" value="1"/>
</dbReference>
<feature type="domain" description="SAWADEE" evidence="1">
    <location>
        <begin position="119"/>
        <end position="246"/>
    </location>
</feature>
<dbReference type="GO" id="GO:0003677">
    <property type="term" value="F:DNA binding"/>
    <property type="evidence" value="ECO:0007669"/>
    <property type="project" value="UniProtKB-KW"/>
</dbReference>
<evidence type="ECO:0000313" key="2">
    <source>
        <dbReference type="EMBL" id="PSR96883.1"/>
    </source>
</evidence>
<comment type="caution">
    <text evidence="2">The sequence shown here is derived from an EMBL/GenBank/DDBJ whole genome shotgun (WGS) entry which is preliminary data.</text>
</comment>
<reference evidence="3" key="2">
    <citation type="journal article" date="2018" name="BMC Genomics">
        <title>A manually annotated Actinidia chinensis var. chinensis (kiwifruit) genome highlights the challenges associated with draft genomes and gene prediction in plants.</title>
        <authorList>
            <person name="Pilkington S.M."/>
            <person name="Crowhurst R."/>
            <person name="Hilario E."/>
            <person name="Nardozza S."/>
            <person name="Fraser L."/>
            <person name="Peng Y."/>
            <person name="Gunaseelan K."/>
            <person name="Simpson R."/>
            <person name="Tahir J."/>
            <person name="Deroles S.C."/>
            <person name="Templeton K."/>
            <person name="Luo Z."/>
            <person name="Davy M."/>
            <person name="Cheng C."/>
            <person name="McNeilage M."/>
            <person name="Scaglione D."/>
            <person name="Liu Y."/>
            <person name="Zhang Q."/>
            <person name="Datson P."/>
            <person name="De Silva N."/>
            <person name="Gardiner S.E."/>
            <person name="Bassett H."/>
            <person name="Chagne D."/>
            <person name="McCallum J."/>
            <person name="Dzierzon H."/>
            <person name="Deng C."/>
            <person name="Wang Y.Y."/>
            <person name="Barron L."/>
            <person name="Manako K."/>
            <person name="Bowen J."/>
            <person name="Foster T.M."/>
            <person name="Erridge Z.A."/>
            <person name="Tiffin H."/>
            <person name="Waite C.N."/>
            <person name="Davies K.M."/>
            <person name="Grierson E.P."/>
            <person name="Laing W.A."/>
            <person name="Kirk R."/>
            <person name="Chen X."/>
            <person name="Wood M."/>
            <person name="Montefiori M."/>
            <person name="Brummell D.A."/>
            <person name="Schwinn K.E."/>
            <person name="Catanach A."/>
            <person name="Fullerton C."/>
            <person name="Li D."/>
            <person name="Meiyalaghan S."/>
            <person name="Nieuwenhuizen N."/>
            <person name="Read N."/>
            <person name="Prakash R."/>
            <person name="Hunter D."/>
            <person name="Zhang H."/>
            <person name="McKenzie M."/>
            <person name="Knabel M."/>
            <person name="Harris A."/>
            <person name="Allan A.C."/>
            <person name="Gleave A."/>
            <person name="Chen A."/>
            <person name="Janssen B.J."/>
            <person name="Plunkett B."/>
            <person name="Ampomah-Dwamena C."/>
            <person name="Voogd C."/>
            <person name="Leif D."/>
            <person name="Lafferty D."/>
            <person name="Souleyre E.J.F."/>
            <person name="Varkonyi-Gasic E."/>
            <person name="Gambi F."/>
            <person name="Hanley J."/>
            <person name="Yao J.L."/>
            <person name="Cheung J."/>
            <person name="David K.M."/>
            <person name="Warren B."/>
            <person name="Marsh K."/>
            <person name="Snowden K.C."/>
            <person name="Lin-Wang K."/>
            <person name="Brian L."/>
            <person name="Martinez-Sanchez M."/>
            <person name="Wang M."/>
            <person name="Ileperuma N."/>
            <person name="Macnee N."/>
            <person name="Campin R."/>
            <person name="McAtee P."/>
            <person name="Drummond R.S.M."/>
            <person name="Espley R.V."/>
            <person name="Ireland H.S."/>
            <person name="Wu R."/>
            <person name="Atkinson R.G."/>
            <person name="Karunairetnam S."/>
            <person name="Bulley S."/>
            <person name="Chunkath S."/>
            <person name="Hanley Z."/>
            <person name="Storey R."/>
            <person name="Thrimawithana A.H."/>
            <person name="Thomson S."/>
            <person name="David C."/>
            <person name="Testolin R."/>
            <person name="Huang H."/>
            <person name="Hellens R.P."/>
            <person name="Schaffer R.J."/>
        </authorList>
    </citation>
    <scope>NUCLEOTIDE SEQUENCE [LARGE SCALE GENOMIC DNA]</scope>
    <source>
        <strain evidence="3">cv. Red5</strain>
    </source>
</reference>
<dbReference type="InterPro" id="IPR032001">
    <property type="entry name" value="SAWADEE_dom"/>
</dbReference>
<keyword evidence="2" id="KW-0371">Homeobox</keyword>
<dbReference type="EMBL" id="NKQK01000023">
    <property type="protein sequence ID" value="PSR96883.1"/>
    <property type="molecule type" value="Genomic_DNA"/>
</dbReference>
<dbReference type="Proteomes" id="UP000241394">
    <property type="component" value="Chromosome LG23"/>
</dbReference>
<dbReference type="Gramene" id="PSR96883">
    <property type="protein sequence ID" value="PSR96883"/>
    <property type="gene ID" value="CEY00_Acc26937"/>
</dbReference>
<protein>
    <submittedName>
        <fullName evidence="2">Protein SAWADEE HOMEODOMAIN like</fullName>
    </submittedName>
</protein>
<name>A0A2R6PV94_ACTCC</name>
<dbReference type="InterPro" id="IPR039276">
    <property type="entry name" value="SHH1/2"/>
</dbReference>
<dbReference type="GO" id="GO:0003682">
    <property type="term" value="F:chromatin binding"/>
    <property type="evidence" value="ECO:0007669"/>
    <property type="project" value="InterPro"/>
</dbReference>
<dbReference type="PANTHER" id="PTHR33827:SF2">
    <property type="entry name" value="PROTEIN SAWADEE HOMEODOMAIN HOMOLOG 1"/>
    <property type="match status" value="1"/>
</dbReference>
<keyword evidence="2" id="KW-0238">DNA-binding</keyword>
<dbReference type="Gene3D" id="2.30.30.140">
    <property type="match status" value="1"/>
</dbReference>
<accession>A0A2R6PV94</accession>
<dbReference type="AlphaFoldDB" id="A0A2R6PV94"/>
<evidence type="ECO:0000259" key="1">
    <source>
        <dbReference type="Pfam" id="PF16719"/>
    </source>
</evidence>
<proteinExistence type="predicted"/>
<gene>
    <name evidence="2" type="ORF">CEY00_Acc26937</name>
</gene>
<sequence>MDRFESTERKDDLPEFTLAEIMVLENLYKAVGEKSLSQEFCEEVVNSFSCSKYRTGKPAVEWEQVQSWFLDKQKELAAKVPNSTIAHEEFIPRSNLALTVSAPEILLKSKGERIAGLTELAFEAKSFKDSAWYDVAAFLNYRVLCTGELEVRVRFSGFSYDQDEWVSVKRGVRERSIPLEPSECHRVEVGDLVLCFRETDDLAIYADAYIVEVQRRLHDTKGCNCTFVVRYDYDDAQAKVPLTSICCRPV</sequence>
<dbReference type="STRING" id="1590841.A0A2R6PV94"/>
<dbReference type="Pfam" id="PF16719">
    <property type="entry name" value="SAWADEE"/>
    <property type="match status" value="1"/>
</dbReference>